<evidence type="ECO:0000256" key="1">
    <source>
        <dbReference type="ARBA" id="ARBA00004123"/>
    </source>
</evidence>
<dbReference type="GO" id="GO:0005634">
    <property type="term" value="C:nucleus"/>
    <property type="evidence" value="ECO:0007669"/>
    <property type="project" value="UniProtKB-SubCell"/>
</dbReference>
<comment type="subcellular location">
    <subcellularLocation>
        <location evidence="1">Nucleus</location>
    </subcellularLocation>
</comment>
<dbReference type="SMART" id="SM00906">
    <property type="entry name" value="Fungal_trans"/>
    <property type="match status" value="1"/>
</dbReference>
<dbReference type="GO" id="GO:0000981">
    <property type="term" value="F:DNA-binding transcription factor activity, RNA polymerase II-specific"/>
    <property type="evidence" value="ECO:0007669"/>
    <property type="project" value="InterPro"/>
</dbReference>
<dbReference type="SMART" id="SM00066">
    <property type="entry name" value="GAL4"/>
    <property type="match status" value="1"/>
</dbReference>
<dbReference type="OrthoDB" id="424974at2759"/>
<gene>
    <name evidence="6" type="ORF">CPB84DRAFT_172899</name>
</gene>
<feature type="region of interest" description="Disordered" evidence="4">
    <location>
        <begin position="666"/>
        <end position="761"/>
    </location>
</feature>
<organism evidence="6 7">
    <name type="scientific">Gymnopilus junonius</name>
    <name type="common">Spectacular rustgill mushroom</name>
    <name type="synonym">Gymnopilus spectabilis subsp. junonius</name>
    <dbReference type="NCBI Taxonomy" id="109634"/>
    <lineage>
        <taxon>Eukaryota</taxon>
        <taxon>Fungi</taxon>
        <taxon>Dikarya</taxon>
        <taxon>Basidiomycota</taxon>
        <taxon>Agaricomycotina</taxon>
        <taxon>Agaricomycetes</taxon>
        <taxon>Agaricomycetidae</taxon>
        <taxon>Agaricales</taxon>
        <taxon>Agaricineae</taxon>
        <taxon>Hymenogastraceae</taxon>
        <taxon>Gymnopilus</taxon>
    </lineage>
</organism>
<feature type="compositionally biased region" description="Low complexity" evidence="4">
    <location>
        <begin position="742"/>
        <end position="754"/>
    </location>
</feature>
<dbReference type="InterPro" id="IPR036864">
    <property type="entry name" value="Zn2-C6_fun-type_DNA-bd_sf"/>
</dbReference>
<dbReference type="GO" id="GO:0006351">
    <property type="term" value="P:DNA-templated transcription"/>
    <property type="evidence" value="ECO:0007669"/>
    <property type="project" value="InterPro"/>
</dbReference>
<dbReference type="Proteomes" id="UP000724874">
    <property type="component" value="Unassembled WGS sequence"/>
</dbReference>
<dbReference type="InterPro" id="IPR050613">
    <property type="entry name" value="Sec_Metabolite_Reg"/>
</dbReference>
<dbReference type="InterPro" id="IPR007219">
    <property type="entry name" value="XnlR_reg_dom"/>
</dbReference>
<feature type="region of interest" description="Disordered" evidence="4">
    <location>
        <begin position="1"/>
        <end position="26"/>
    </location>
</feature>
<evidence type="ECO:0000256" key="3">
    <source>
        <dbReference type="ARBA" id="ARBA00023242"/>
    </source>
</evidence>
<proteinExistence type="predicted"/>
<accession>A0A9P5NDQ1</accession>
<dbReference type="PANTHER" id="PTHR31001:SF56">
    <property type="entry name" value="ZN(2)-C6 FUNGAL-TYPE DOMAIN-CONTAINING PROTEIN"/>
    <property type="match status" value="1"/>
</dbReference>
<evidence type="ECO:0000256" key="2">
    <source>
        <dbReference type="ARBA" id="ARBA00022723"/>
    </source>
</evidence>
<evidence type="ECO:0000259" key="5">
    <source>
        <dbReference type="PROSITE" id="PS50048"/>
    </source>
</evidence>
<dbReference type="Gene3D" id="4.10.240.10">
    <property type="entry name" value="Zn(2)-C6 fungal-type DNA-binding domain"/>
    <property type="match status" value="1"/>
</dbReference>
<dbReference type="EMBL" id="JADNYJ010000110">
    <property type="protein sequence ID" value="KAF8884213.1"/>
    <property type="molecule type" value="Genomic_DNA"/>
</dbReference>
<dbReference type="GO" id="GO:0008270">
    <property type="term" value="F:zinc ion binding"/>
    <property type="evidence" value="ECO:0007669"/>
    <property type="project" value="InterPro"/>
</dbReference>
<dbReference type="AlphaFoldDB" id="A0A9P5NDQ1"/>
<keyword evidence="7" id="KW-1185">Reference proteome</keyword>
<feature type="compositionally biased region" description="Low complexity" evidence="4">
    <location>
        <begin position="1"/>
        <end position="12"/>
    </location>
</feature>
<reference evidence="6" key="1">
    <citation type="submission" date="2020-11" db="EMBL/GenBank/DDBJ databases">
        <authorList>
            <consortium name="DOE Joint Genome Institute"/>
            <person name="Ahrendt S."/>
            <person name="Riley R."/>
            <person name="Andreopoulos W."/>
            <person name="LaButti K."/>
            <person name="Pangilinan J."/>
            <person name="Ruiz-duenas F.J."/>
            <person name="Barrasa J.M."/>
            <person name="Sanchez-Garcia M."/>
            <person name="Camarero S."/>
            <person name="Miyauchi S."/>
            <person name="Serrano A."/>
            <person name="Linde D."/>
            <person name="Babiker R."/>
            <person name="Drula E."/>
            <person name="Ayuso-Fernandez I."/>
            <person name="Pacheco R."/>
            <person name="Padilla G."/>
            <person name="Ferreira P."/>
            <person name="Barriuso J."/>
            <person name="Kellner H."/>
            <person name="Castanera R."/>
            <person name="Alfaro M."/>
            <person name="Ramirez L."/>
            <person name="Pisabarro A.G."/>
            <person name="Kuo A."/>
            <person name="Tritt A."/>
            <person name="Lipzen A."/>
            <person name="He G."/>
            <person name="Yan M."/>
            <person name="Ng V."/>
            <person name="Cullen D."/>
            <person name="Martin F."/>
            <person name="Rosso M.-N."/>
            <person name="Henrissat B."/>
            <person name="Hibbett D."/>
            <person name="Martinez A.T."/>
            <person name="Grigoriev I.V."/>
        </authorList>
    </citation>
    <scope>NUCLEOTIDE SEQUENCE</scope>
    <source>
        <strain evidence="6">AH 44721</strain>
    </source>
</reference>
<feature type="compositionally biased region" description="Pro residues" evidence="4">
    <location>
        <begin position="693"/>
        <end position="702"/>
    </location>
</feature>
<dbReference type="PROSITE" id="PS50048">
    <property type="entry name" value="ZN2_CY6_FUNGAL_2"/>
    <property type="match status" value="1"/>
</dbReference>
<evidence type="ECO:0000313" key="6">
    <source>
        <dbReference type="EMBL" id="KAF8884213.1"/>
    </source>
</evidence>
<dbReference type="InterPro" id="IPR001138">
    <property type="entry name" value="Zn2Cys6_DnaBD"/>
</dbReference>
<sequence length="841" mass="94162">MQPSHPSSGGSSEPPPDPIFSARSRVPSKATRRIRGEIACAECRRLKIRCDRTIPCSTCVKRGCGALCPNGDFSLFTLNYGAFFLTNGYSETIPPGEGSRFVLAATDHLRHKMTRMEARMRSLEDALAIIQISESDQQHPLLSSREELEGDEGPTLQAFSEEFPQSSSPVLPQASGTLWTDEQGGSRFFGPSGGVESLLISSSMPHSRKSGPVLQDLDPSYFPQEINNCYQSFPLAPPNVVTSSVQQAIESFLPSIDRAITLCDTFLEHLSWMFHIVSRHKMVNELIPVIYKQVASPYGPHDLALLLIVLGVGSLVDLNLPPYNLEAQHYYRLARATLALQPILGAQSVVTIKVLHLMSIYNGMSGKESNLEQSYTFLDLAGQVAMRIGFHIDPSMWKFEGREAYDRRVYFWNLMSGVLWQSLVTGRPPSLVNTYIDCRIPTAEDENLFQEGEVPLGFGIWGFKASQECLIPLARLVLAAKPPNYESVMELDRKIRDLVMPRADMQGQTDRTAISMRIFVRSHYQELMLMYLHRAYFAQAVTENPENPLQSPYSQAQFMKKPLLCARIWRMWTFGFTAAVIVGTIAIRGVHLNLQPPPLTEFEAICKVFESASETSSRAARAMAMLRKAYQAQKYYHEQGRPAPSEGRDVEELMYFGGLEHPKMVRQGAAEAQTPSPISPRTPPNFTNRHPSETPPMSPPPRIAKRSGSLSEAGPGPAGPSTSTYPLRPPSAMRPQDHGHYQHQSQSQAALSSSRVPAMSPSQFADLPGGWSGVYMRYHNHRSHTGQRSIDQGALIQAHRFTTWRRRLRLRLRRRQANQVIIMDRFLLDKAQIWMTDGCRS</sequence>
<comment type="caution">
    <text evidence="6">The sequence shown here is derived from an EMBL/GenBank/DDBJ whole genome shotgun (WGS) entry which is preliminary data.</text>
</comment>
<dbReference type="PROSITE" id="PS00463">
    <property type="entry name" value="ZN2_CY6_FUNGAL_1"/>
    <property type="match status" value="1"/>
</dbReference>
<dbReference type="Pfam" id="PF04082">
    <property type="entry name" value="Fungal_trans"/>
    <property type="match status" value="1"/>
</dbReference>
<evidence type="ECO:0000313" key="7">
    <source>
        <dbReference type="Proteomes" id="UP000724874"/>
    </source>
</evidence>
<dbReference type="CDD" id="cd12148">
    <property type="entry name" value="fungal_TF_MHR"/>
    <property type="match status" value="1"/>
</dbReference>
<keyword evidence="2" id="KW-0479">Metal-binding</keyword>
<dbReference type="SUPFAM" id="SSF57701">
    <property type="entry name" value="Zn2/Cys6 DNA-binding domain"/>
    <property type="match status" value="1"/>
</dbReference>
<dbReference type="GO" id="GO:0003677">
    <property type="term" value="F:DNA binding"/>
    <property type="evidence" value="ECO:0007669"/>
    <property type="project" value="InterPro"/>
</dbReference>
<protein>
    <recommendedName>
        <fullName evidence="5">Zn(2)-C6 fungal-type domain-containing protein</fullName>
    </recommendedName>
</protein>
<evidence type="ECO:0000256" key="4">
    <source>
        <dbReference type="SAM" id="MobiDB-lite"/>
    </source>
</evidence>
<feature type="domain" description="Zn(2)-C6 fungal-type" evidence="5">
    <location>
        <begin position="39"/>
        <end position="68"/>
    </location>
</feature>
<dbReference type="PANTHER" id="PTHR31001">
    <property type="entry name" value="UNCHARACTERIZED TRANSCRIPTIONAL REGULATORY PROTEIN"/>
    <property type="match status" value="1"/>
</dbReference>
<keyword evidence="3" id="KW-0539">Nucleus</keyword>
<name>A0A9P5NDQ1_GYMJU</name>
<dbReference type="Pfam" id="PF00172">
    <property type="entry name" value="Zn_clus"/>
    <property type="match status" value="1"/>
</dbReference>
<dbReference type="CDD" id="cd00067">
    <property type="entry name" value="GAL4"/>
    <property type="match status" value="1"/>
</dbReference>